<name>A0A6M5Z2A6_9BACT</name>
<dbReference type="KEGG" id="ftj:FTUN_7977"/>
<evidence type="ECO:0000313" key="2">
    <source>
        <dbReference type="Proteomes" id="UP000503447"/>
    </source>
</evidence>
<evidence type="ECO:0000313" key="1">
    <source>
        <dbReference type="EMBL" id="QJX00349.1"/>
    </source>
</evidence>
<sequence length="37" mass="3913">MAKARESVEAIRACGGTDTLLKRLELVVEIIGSDPGL</sequence>
<keyword evidence="2" id="KW-1185">Reference proteome</keyword>
<dbReference type="Proteomes" id="UP000503447">
    <property type="component" value="Chromosome"/>
</dbReference>
<organism evidence="1 2">
    <name type="scientific">Frigoriglobus tundricola</name>
    <dbReference type="NCBI Taxonomy" id="2774151"/>
    <lineage>
        <taxon>Bacteria</taxon>
        <taxon>Pseudomonadati</taxon>
        <taxon>Planctomycetota</taxon>
        <taxon>Planctomycetia</taxon>
        <taxon>Gemmatales</taxon>
        <taxon>Gemmataceae</taxon>
        <taxon>Frigoriglobus</taxon>
    </lineage>
</organism>
<gene>
    <name evidence="1" type="ORF">FTUN_7977</name>
</gene>
<protein>
    <submittedName>
        <fullName evidence="1">Uncharacterized protein</fullName>
    </submittedName>
</protein>
<dbReference type="AlphaFoldDB" id="A0A6M5Z2A6"/>
<reference evidence="2" key="1">
    <citation type="submission" date="2020-05" db="EMBL/GenBank/DDBJ databases">
        <title>Frigoriglobus tundricola gen. nov., sp. nov., a psychrotolerant cellulolytic planctomycete of the family Gemmataceae with two divergent copies of 16S rRNA gene.</title>
        <authorList>
            <person name="Kulichevskaya I.S."/>
            <person name="Ivanova A.A."/>
            <person name="Naumoff D.G."/>
            <person name="Beletsky A.V."/>
            <person name="Rijpstra W.I.C."/>
            <person name="Sinninghe Damste J.S."/>
            <person name="Mardanov A.V."/>
            <person name="Ravin N.V."/>
            <person name="Dedysh S.N."/>
        </authorList>
    </citation>
    <scope>NUCLEOTIDE SEQUENCE [LARGE SCALE GENOMIC DNA]</scope>
    <source>
        <strain evidence="2">PL17</strain>
    </source>
</reference>
<proteinExistence type="predicted"/>
<dbReference type="EMBL" id="CP053452">
    <property type="protein sequence ID" value="QJX00349.1"/>
    <property type="molecule type" value="Genomic_DNA"/>
</dbReference>
<accession>A0A6M5Z2A6</accession>